<keyword evidence="4 7" id="KW-0812">Transmembrane</keyword>
<feature type="transmembrane region" description="Helical" evidence="7">
    <location>
        <begin position="217"/>
        <end position="238"/>
    </location>
</feature>
<keyword evidence="10" id="KW-1185">Reference proteome</keyword>
<dbReference type="Proteomes" id="UP000305709">
    <property type="component" value="Unassembled WGS sequence"/>
</dbReference>
<evidence type="ECO:0000259" key="8">
    <source>
        <dbReference type="PROSITE" id="PS50928"/>
    </source>
</evidence>
<evidence type="ECO:0000256" key="2">
    <source>
        <dbReference type="ARBA" id="ARBA00022448"/>
    </source>
</evidence>
<dbReference type="GO" id="GO:0055085">
    <property type="term" value="P:transmembrane transport"/>
    <property type="evidence" value="ECO:0007669"/>
    <property type="project" value="InterPro"/>
</dbReference>
<comment type="similarity">
    <text evidence="7">Belongs to the binding-protein-dependent transport system permease family.</text>
</comment>
<feature type="transmembrane region" description="Helical" evidence="7">
    <location>
        <begin position="276"/>
        <end position="300"/>
    </location>
</feature>
<feature type="domain" description="ABC transmembrane type-1" evidence="8">
    <location>
        <begin position="81"/>
        <end position="296"/>
    </location>
</feature>
<feature type="transmembrane region" description="Helical" evidence="7">
    <location>
        <begin position="167"/>
        <end position="192"/>
    </location>
</feature>
<dbReference type="RefSeq" id="WP_139080593.1">
    <property type="nucleotide sequence ID" value="NZ_VDFV01000004.1"/>
</dbReference>
<protein>
    <submittedName>
        <fullName evidence="9">Sugar ABC transporter permease</fullName>
    </submittedName>
</protein>
<dbReference type="OrthoDB" id="9801818at2"/>
<keyword evidence="6 7" id="KW-0472">Membrane</keyword>
<dbReference type="PROSITE" id="PS50928">
    <property type="entry name" value="ABC_TM1"/>
    <property type="match status" value="1"/>
</dbReference>
<comment type="subcellular location">
    <subcellularLocation>
        <location evidence="1 7">Cell membrane</location>
        <topology evidence="1 7">Multi-pass membrane protein</topology>
    </subcellularLocation>
</comment>
<keyword evidence="2 7" id="KW-0813">Transport</keyword>
<evidence type="ECO:0000313" key="9">
    <source>
        <dbReference type="EMBL" id="TNC73270.1"/>
    </source>
</evidence>
<name>A0A5C4NH74_9RHOB</name>
<dbReference type="InterPro" id="IPR035906">
    <property type="entry name" value="MetI-like_sf"/>
</dbReference>
<evidence type="ECO:0000256" key="3">
    <source>
        <dbReference type="ARBA" id="ARBA00022475"/>
    </source>
</evidence>
<evidence type="ECO:0000256" key="5">
    <source>
        <dbReference type="ARBA" id="ARBA00022989"/>
    </source>
</evidence>
<dbReference type="GO" id="GO:0005886">
    <property type="term" value="C:plasma membrane"/>
    <property type="evidence" value="ECO:0007669"/>
    <property type="project" value="UniProtKB-SubCell"/>
</dbReference>
<dbReference type="Pfam" id="PF00528">
    <property type="entry name" value="BPD_transp_1"/>
    <property type="match status" value="1"/>
</dbReference>
<feature type="transmembrane region" description="Helical" evidence="7">
    <location>
        <begin position="118"/>
        <end position="138"/>
    </location>
</feature>
<keyword evidence="5 7" id="KW-1133">Transmembrane helix</keyword>
<dbReference type="PANTHER" id="PTHR30193:SF42">
    <property type="entry name" value="ABC TRANSPORTER PERMEASE PROTEIN"/>
    <property type="match status" value="1"/>
</dbReference>
<dbReference type="SUPFAM" id="SSF161098">
    <property type="entry name" value="MetI-like"/>
    <property type="match status" value="1"/>
</dbReference>
<accession>A0A5C4NH74</accession>
<dbReference type="Gene3D" id="1.10.3720.10">
    <property type="entry name" value="MetI-like"/>
    <property type="match status" value="1"/>
</dbReference>
<dbReference type="EMBL" id="VDFV01000004">
    <property type="protein sequence ID" value="TNC73270.1"/>
    <property type="molecule type" value="Genomic_DNA"/>
</dbReference>
<dbReference type="CDD" id="cd06261">
    <property type="entry name" value="TM_PBP2"/>
    <property type="match status" value="1"/>
</dbReference>
<evidence type="ECO:0000256" key="4">
    <source>
        <dbReference type="ARBA" id="ARBA00022692"/>
    </source>
</evidence>
<keyword evidence="3" id="KW-1003">Cell membrane</keyword>
<comment type="caution">
    <text evidence="9">The sequence shown here is derived from an EMBL/GenBank/DDBJ whole genome shotgun (WGS) entry which is preliminary data.</text>
</comment>
<dbReference type="AlphaFoldDB" id="A0A5C4NH74"/>
<evidence type="ECO:0000256" key="7">
    <source>
        <dbReference type="RuleBase" id="RU363032"/>
    </source>
</evidence>
<proteinExistence type="inferred from homology"/>
<feature type="transmembrane region" description="Helical" evidence="7">
    <location>
        <begin position="26"/>
        <end position="48"/>
    </location>
</feature>
<gene>
    <name evidence="9" type="ORF">FHG71_05325</name>
</gene>
<sequence length="309" mass="34631">MTLAFDDRSERRLLWRNRLATWTPRLVLLPTLIASVVYVLVFTLWTFWISLSNSTLLPDLSYGGIKHYVALWNHARWHVAYTNLFLFGALYVTGSLVLGTVLAILIDQRIRAEALWRTIYLYPLAISFVVTGTAWRWILEPTTGIQQMLRNLGWESATFDWIIDRDMAIYCVVLAGMWQASGFAMALILAGLRSVDQDLVKAAQIDGASMARIYRKVLLPAIRPIFLAVLVILLQFAIKTFDLVAALTGGGPGLATNVPAIYVYDLMFQRGQIGQGAAAAIMILLALAVVLVPYALYTIWRQRREAAHG</sequence>
<evidence type="ECO:0000256" key="6">
    <source>
        <dbReference type="ARBA" id="ARBA00023136"/>
    </source>
</evidence>
<dbReference type="PANTHER" id="PTHR30193">
    <property type="entry name" value="ABC TRANSPORTER PERMEASE PROTEIN"/>
    <property type="match status" value="1"/>
</dbReference>
<reference evidence="9 10" key="1">
    <citation type="submission" date="2019-06" db="EMBL/GenBank/DDBJ databases">
        <authorList>
            <person name="Jiang L."/>
        </authorList>
    </citation>
    <scope>NUCLEOTIDE SEQUENCE [LARGE SCALE GENOMIC DNA]</scope>
    <source>
        <strain evidence="9 10">YIM 48858</strain>
    </source>
</reference>
<evidence type="ECO:0000256" key="1">
    <source>
        <dbReference type="ARBA" id="ARBA00004651"/>
    </source>
</evidence>
<organism evidence="9 10">
    <name type="scientific">Rubellimicrobium roseum</name>
    <dbReference type="NCBI Taxonomy" id="687525"/>
    <lineage>
        <taxon>Bacteria</taxon>
        <taxon>Pseudomonadati</taxon>
        <taxon>Pseudomonadota</taxon>
        <taxon>Alphaproteobacteria</taxon>
        <taxon>Rhodobacterales</taxon>
        <taxon>Roseobacteraceae</taxon>
        <taxon>Rubellimicrobium</taxon>
    </lineage>
</organism>
<dbReference type="InterPro" id="IPR051393">
    <property type="entry name" value="ABC_transporter_permease"/>
</dbReference>
<dbReference type="InterPro" id="IPR000515">
    <property type="entry name" value="MetI-like"/>
</dbReference>
<evidence type="ECO:0000313" key="10">
    <source>
        <dbReference type="Proteomes" id="UP000305709"/>
    </source>
</evidence>
<feature type="transmembrane region" description="Helical" evidence="7">
    <location>
        <begin position="84"/>
        <end position="106"/>
    </location>
</feature>